<dbReference type="OrthoDB" id="8477926at2"/>
<evidence type="ECO:0000313" key="4">
    <source>
        <dbReference type="EMBL" id="OYQ21555.1"/>
    </source>
</evidence>
<dbReference type="SUPFAM" id="SSF53850">
    <property type="entry name" value="Periplasmic binding protein-like II"/>
    <property type="match status" value="1"/>
</dbReference>
<comment type="caution">
    <text evidence="4">The sequence shown here is derived from an EMBL/GenBank/DDBJ whole genome shotgun (WGS) entry which is preliminary data.</text>
</comment>
<reference evidence="4 5" key="1">
    <citation type="submission" date="2017-07" db="EMBL/GenBank/DDBJ databases">
        <title>Elstera cyanobacteriorum sp. nov., a novel bacterium isolated from cyanobacterial aggregates in a eutrophic lake.</title>
        <authorList>
            <person name="Cai H."/>
        </authorList>
    </citation>
    <scope>NUCLEOTIDE SEQUENCE [LARGE SCALE GENOMIC DNA]</scope>
    <source>
        <strain evidence="4 5">TH019</strain>
    </source>
</reference>
<dbReference type="RefSeq" id="WP_094407014.1">
    <property type="nucleotide sequence ID" value="NZ_BMJZ01000010.1"/>
</dbReference>
<sequence>MKSVLMAAAGLLVAAHAQAADPVKLFANDAVPPKAWRDGTQTKGYVVDATREAFRRAGVELSLEAAPFKRAYAQGEAGEGWLTGIFKTPDREKVFLFSEPVGSDEVILVTLRGKEFAFDKPEDLKGKRIGYQDGASYGSFFVEAQKHFQGDPDSNPRQRLQKLMAGRLDAAMINPGEAALAYHMKALEEPLDKVSVLPKRVAVEPNYIVVARSQAQAAAPVLEKVNSALKAMAADGTLEKIMETYRR</sequence>
<accession>A0A255XYU2</accession>
<keyword evidence="5" id="KW-1185">Reference proteome</keyword>
<evidence type="ECO:0000313" key="5">
    <source>
        <dbReference type="Proteomes" id="UP000216361"/>
    </source>
</evidence>
<dbReference type="SMART" id="SM00062">
    <property type="entry name" value="PBPb"/>
    <property type="match status" value="1"/>
</dbReference>
<evidence type="ECO:0000256" key="1">
    <source>
        <dbReference type="ARBA" id="ARBA00022729"/>
    </source>
</evidence>
<dbReference type="EMBL" id="NOXS01000021">
    <property type="protein sequence ID" value="OYQ21555.1"/>
    <property type="molecule type" value="Genomic_DNA"/>
</dbReference>
<dbReference type="Pfam" id="PF00497">
    <property type="entry name" value="SBP_bac_3"/>
    <property type="match status" value="1"/>
</dbReference>
<dbReference type="Proteomes" id="UP000216361">
    <property type="component" value="Unassembled WGS sequence"/>
</dbReference>
<keyword evidence="1 2" id="KW-0732">Signal</keyword>
<gene>
    <name evidence="4" type="ORF">CHR90_01475</name>
</gene>
<dbReference type="InterPro" id="IPR001638">
    <property type="entry name" value="Solute-binding_3/MltF_N"/>
</dbReference>
<protein>
    <recommendedName>
        <fullName evidence="3">Solute-binding protein family 3/N-terminal domain-containing protein</fullName>
    </recommendedName>
</protein>
<feature type="chain" id="PRO_5012513523" description="Solute-binding protein family 3/N-terminal domain-containing protein" evidence="2">
    <location>
        <begin position="20"/>
        <end position="247"/>
    </location>
</feature>
<name>A0A255XYU2_9PROT</name>
<proteinExistence type="predicted"/>
<dbReference type="PANTHER" id="PTHR35936:SF25">
    <property type="entry name" value="ABC TRANSPORTER SUBSTRATE-BINDING PROTEIN"/>
    <property type="match status" value="1"/>
</dbReference>
<evidence type="ECO:0000259" key="3">
    <source>
        <dbReference type="SMART" id="SM00062"/>
    </source>
</evidence>
<dbReference type="Gene3D" id="3.40.190.10">
    <property type="entry name" value="Periplasmic binding protein-like II"/>
    <property type="match status" value="2"/>
</dbReference>
<dbReference type="PANTHER" id="PTHR35936">
    <property type="entry name" value="MEMBRANE-BOUND LYTIC MUREIN TRANSGLYCOSYLASE F"/>
    <property type="match status" value="1"/>
</dbReference>
<feature type="signal peptide" evidence="2">
    <location>
        <begin position="1"/>
        <end position="19"/>
    </location>
</feature>
<dbReference type="AlphaFoldDB" id="A0A255XYU2"/>
<organism evidence="4 5">
    <name type="scientific">Elstera cyanobacteriorum</name>
    <dbReference type="NCBI Taxonomy" id="2022747"/>
    <lineage>
        <taxon>Bacteria</taxon>
        <taxon>Pseudomonadati</taxon>
        <taxon>Pseudomonadota</taxon>
        <taxon>Alphaproteobacteria</taxon>
        <taxon>Rhodospirillales</taxon>
        <taxon>Rhodospirillaceae</taxon>
        <taxon>Elstera</taxon>
    </lineage>
</organism>
<feature type="domain" description="Solute-binding protein family 3/N-terminal" evidence="3">
    <location>
        <begin position="22"/>
        <end position="247"/>
    </location>
</feature>
<evidence type="ECO:0000256" key="2">
    <source>
        <dbReference type="SAM" id="SignalP"/>
    </source>
</evidence>